<sequence>MWGVGVLPPTRARAARRVHQPVHPYSGQQTPLAAVCAQSNFRFRCYRNPKVQINKTDANDALGLAQIVRTGWHREVAVKGMDAHALRLLLVARSQLVSQRQAVANTVRGLLKAFGLRVLPGAGRPFAHRVRAAAEGNDALLAIAEPMLLAWQALREQVAVLHRRLLARAKADEAAKRLMTVPGVGVVVSLACTAVIDDPARFKRSSVVGAYLGLTPRRQQSSETDRTGRISKCCDGLFRAYLFEAATVLLTRHPKSYTLKEWGLALARRSGLRRAKVAVARKLAVVMHSIWKSGEGFRWPGPAAAPVAAAA</sequence>
<protein>
    <submittedName>
        <fullName evidence="3">Mobile element protein</fullName>
    </submittedName>
</protein>
<dbReference type="PANTHER" id="PTHR33055">
    <property type="entry name" value="TRANSPOSASE FOR INSERTION SEQUENCE ELEMENT IS1111A"/>
    <property type="match status" value="1"/>
</dbReference>
<dbReference type="GO" id="GO:0004803">
    <property type="term" value="F:transposase activity"/>
    <property type="evidence" value="ECO:0007669"/>
    <property type="project" value="InterPro"/>
</dbReference>
<accession>A0A6J4JPY5</accession>
<dbReference type="InterPro" id="IPR047650">
    <property type="entry name" value="Transpos_IS110"/>
</dbReference>
<dbReference type="NCBIfam" id="NF033542">
    <property type="entry name" value="transpos_IS110"/>
    <property type="match status" value="1"/>
</dbReference>
<gene>
    <name evidence="3" type="ORF">AVDCRST_MAG08-4090</name>
</gene>
<evidence type="ECO:0000259" key="2">
    <source>
        <dbReference type="Pfam" id="PF02371"/>
    </source>
</evidence>
<dbReference type="GO" id="GO:0003677">
    <property type="term" value="F:DNA binding"/>
    <property type="evidence" value="ECO:0007669"/>
    <property type="project" value="InterPro"/>
</dbReference>
<evidence type="ECO:0000313" key="3">
    <source>
        <dbReference type="EMBL" id="CAA9284456.1"/>
    </source>
</evidence>
<dbReference type="InterPro" id="IPR003346">
    <property type="entry name" value="Transposase_20"/>
</dbReference>
<organism evidence="3">
    <name type="scientific">uncultured Acetobacteraceae bacterium</name>
    <dbReference type="NCBI Taxonomy" id="169975"/>
    <lineage>
        <taxon>Bacteria</taxon>
        <taxon>Pseudomonadati</taxon>
        <taxon>Pseudomonadota</taxon>
        <taxon>Alphaproteobacteria</taxon>
        <taxon>Acetobacterales</taxon>
        <taxon>Acetobacteraceae</taxon>
        <taxon>environmental samples</taxon>
    </lineage>
</organism>
<dbReference type="Pfam" id="PF01548">
    <property type="entry name" value="DEDD_Tnp_IS110"/>
    <property type="match status" value="1"/>
</dbReference>
<feature type="domain" description="Transposase IS116/IS110/IS902 C-terminal" evidence="2">
    <location>
        <begin position="176"/>
        <end position="255"/>
    </location>
</feature>
<dbReference type="InterPro" id="IPR002525">
    <property type="entry name" value="Transp_IS110-like_N"/>
</dbReference>
<feature type="domain" description="Transposase IS110-like N-terminal" evidence="1">
    <location>
        <begin position="47"/>
        <end position="113"/>
    </location>
</feature>
<dbReference type="PANTHER" id="PTHR33055:SF3">
    <property type="entry name" value="PUTATIVE TRANSPOSASE FOR IS117-RELATED"/>
    <property type="match status" value="1"/>
</dbReference>
<proteinExistence type="predicted"/>
<dbReference type="AlphaFoldDB" id="A0A6J4JPY5"/>
<dbReference type="EMBL" id="CADCTG010000319">
    <property type="protein sequence ID" value="CAA9284456.1"/>
    <property type="molecule type" value="Genomic_DNA"/>
</dbReference>
<dbReference type="Pfam" id="PF02371">
    <property type="entry name" value="Transposase_20"/>
    <property type="match status" value="1"/>
</dbReference>
<evidence type="ECO:0000259" key="1">
    <source>
        <dbReference type="Pfam" id="PF01548"/>
    </source>
</evidence>
<name>A0A6J4JPY5_9PROT</name>
<reference evidence="3" key="1">
    <citation type="submission" date="2020-02" db="EMBL/GenBank/DDBJ databases">
        <authorList>
            <person name="Meier V. D."/>
        </authorList>
    </citation>
    <scope>NUCLEOTIDE SEQUENCE</scope>
    <source>
        <strain evidence="3">AVDCRST_MAG08</strain>
    </source>
</reference>
<dbReference type="GO" id="GO:0006313">
    <property type="term" value="P:DNA transposition"/>
    <property type="evidence" value="ECO:0007669"/>
    <property type="project" value="InterPro"/>
</dbReference>